<dbReference type="Pfam" id="PF00650">
    <property type="entry name" value="CRAL_TRIO"/>
    <property type="match status" value="1"/>
</dbReference>
<protein>
    <recommendedName>
        <fullName evidence="1">CRAL-TRIO domain-containing protein</fullName>
    </recommendedName>
</protein>
<feature type="domain" description="CRAL-TRIO" evidence="1">
    <location>
        <begin position="38"/>
        <end position="202"/>
    </location>
</feature>
<dbReference type="EMBL" id="JAVRBK010000010">
    <property type="protein sequence ID" value="KAK5638980.1"/>
    <property type="molecule type" value="Genomic_DNA"/>
</dbReference>
<dbReference type="Proteomes" id="UP001329430">
    <property type="component" value="Chromosome 10"/>
</dbReference>
<dbReference type="PANTHER" id="PTHR10174:SF224">
    <property type="entry name" value="RETINOL-BINDING PROTEIN PINTA"/>
    <property type="match status" value="1"/>
</dbReference>
<reference evidence="2 3" key="1">
    <citation type="journal article" date="2024" name="Insects">
        <title>An Improved Chromosome-Level Genome Assembly of the Firefly Pyrocoelia pectoralis.</title>
        <authorList>
            <person name="Fu X."/>
            <person name="Meyer-Rochow V.B."/>
            <person name="Ballantyne L."/>
            <person name="Zhu X."/>
        </authorList>
    </citation>
    <scope>NUCLEOTIDE SEQUENCE [LARGE SCALE GENOMIC DNA]</scope>
    <source>
        <strain evidence="2">XCY_ONT2</strain>
    </source>
</reference>
<dbReference type="InterPro" id="IPR001251">
    <property type="entry name" value="CRAL-TRIO_dom"/>
</dbReference>
<dbReference type="PANTHER" id="PTHR10174">
    <property type="entry name" value="ALPHA-TOCOPHEROL TRANSFER PROTEIN-RELATED"/>
    <property type="match status" value="1"/>
</dbReference>
<evidence type="ECO:0000259" key="1">
    <source>
        <dbReference type="PROSITE" id="PS50191"/>
    </source>
</evidence>
<dbReference type="CDD" id="cd00170">
    <property type="entry name" value="SEC14"/>
    <property type="match status" value="1"/>
</dbReference>
<gene>
    <name evidence="2" type="ORF">RI129_013275</name>
</gene>
<keyword evidence="3" id="KW-1185">Reference proteome</keyword>
<comment type="caution">
    <text evidence="2">The sequence shown here is derived from an EMBL/GenBank/DDBJ whole genome shotgun (WGS) entry which is preliminary data.</text>
</comment>
<dbReference type="InterPro" id="IPR036865">
    <property type="entry name" value="CRAL-TRIO_dom_sf"/>
</dbReference>
<dbReference type="AlphaFoldDB" id="A0AAN7UW32"/>
<evidence type="ECO:0000313" key="3">
    <source>
        <dbReference type="Proteomes" id="UP001329430"/>
    </source>
</evidence>
<accession>A0AAN7UW32</accession>
<dbReference type="GO" id="GO:1902936">
    <property type="term" value="F:phosphatidylinositol bisphosphate binding"/>
    <property type="evidence" value="ECO:0007669"/>
    <property type="project" value="TreeGrafter"/>
</dbReference>
<dbReference type="Gene3D" id="3.40.525.10">
    <property type="entry name" value="CRAL-TRIO lipid binding domain"/>
    <property type="match status" value="1"/>
</dbReference>
<dbReference type="PRINTS" id="PR00180">
    <property type="entry name" value="CRETINALDHBP"/>
</dbReference>
<sequence>MFLRGCKFRLQTVKEKMEEFYLLRTLLPEYFENRDPLLPEIQELLNHQIVLALPLNKEGPQTFILRTSEGDVNAVPLNIILKGGLMMLDMIMRENDHMVLGQYIIVDVEHFDVGYITQLTPFIIKMIAKGLQDAYPTRPKGFFILNSSPMFRALVEFGCHFLSKKLTSRIHFYNKDNLNELKKIIPNEILPREYGGDGDSCEQIGGKLDLCLNFKKLTISAELKTKMNDYREWFLQSSQYKVDISKKANNNHLHTEAETVGSFRKLQID</sequence>
<dbReference type="PROSITE" id="PS50191">
    <property type="entry name" value="CRAL_TRIO"/>
    <property type="match status" value="1"/>
</dbReference>
<proteinExistence type="predicted"/>
<evidence type="ECO:0000313" key="2">
    <source>
        <dbReference type="EMBL" id="KAK5638980.1"/>
    </source>
</evidence>
<organism evidence="2 3">
    <name type="scientific">Pyrocoelia pectoralis</name>
    <dbReference type="NCBI Taxonomy" id="417401"/>
    <lineage>
        <taxon>Eukaryota</taxon>
        <taxon>Metazoa</taxon>
        <taxon>Ecdysozoa</taxon>
        <taxon>Arthropoda</taxon>
        <taxon>Hexapoda</taxon>
        <taxon>Insecta</taxon>
        <taxon>Pterygota</taxon>
        <taxon>Neoptera</taxon>
        <taxon>Endopterygota</taxon>
        <taxon>Coleoptera</taxon>
        <taxon>Polyphaga</taxon>
        <taxon>Elateriformia</taxon>
        <taxon>Elateroidea</taxon>
        <taxon>Lampyridae</taxon>
        <taxon>Lampyrinae</taxon>
        <taxon>Pyrocoelia</taxon>
    </lineage>
</organism>
<name>A0AAN7UW32_9COLE</name>
<dbReference type="SUPFAM" id="SSF52087">
    <property type="entry name" value="CRAL/TRIO domain"/>
    <property type="match status" value="1"/>
</dbReference>
<dbReference type="GO" id="GO:0016020">
    <property type="term" value="C:membrane"/>
    <property type="evidence" value="ECO:0007669"/>
    <property type="project" value="TreeGrafter"/>
</dbReference>